<reference evidence="16 17" key="1">
    <citation type="journal article" date="2018" name="bioRxiv">
        <title>Evidence of independent acquisition and adaption of ultra-small bacteria to human hosts across the highly diverse yet reduced genomes of the phylum Saccharibacteria.</title>
        <authorList>
            <person name="McLean J.S."/>
            <person name="Bor B."/>
            <person name="To T.T."/>
            <person name="Liu Q."/>
            <person name="Kearns K.A."/>
            <person name="Solden L.M."/>
            <person name="Wrighton K.C."/>
            <person name="He X."/>
            <person name="Shi W."/>
        </authorList>
    </citation>
    <scope>NUCLEOTIDE SEQUENCE [LARGE SCALE GENOMIC DNA]</scope>
    <source>
        <strain evidence="16 17">TM7_CMJM_G6_1_HOT_870</strain>
    </source>
</reference>
<keyword evidence="10 12" id="KW-0238">DNA-binding</keyword>
<evidence type="ECO:0000313" key="16">
    <source>
        <dbReference type="EMBL" id="RYC72570.1"/>
    </source>
</evidence>
<evidence type="ECO:0000256" key="1">
    <source>
        <dbReference type="ARBA" id="ARBA00022478"/>
    </source>
</evidence>
<keyword evidence="17" id="KW-1185">Reference proteome</keyword>
<comment type="catalytic activity">
    <reaction evidence="12">
        <text>ssDNA + n NTP = ssDNA/pppN(pN)n-1 hybrid + (n-1) diphosphate.</text>
        <dbReference type="EC" id="2.7.7.101"/>
    </reaction>
</comment>
<dbReference type="PANTHER" id="PTHR30313:SF2">
    <property type="entry name" value="DNA PRIMASE"/>
    <property type="match status" value="1"/>
</dbReference>
<evidence type="ECO:0000313" key="17">
    <source>
        <dbReference type="Proteomes" id="UP001190925"/>
    </source>
</evidence>
<keyword evidence="5 12" id="KW-0235">DNA replication</keyword>
<evidence type="ECO:0000256" key="9">
    <source>
        <dbReference type="ARBA" id="ARBA00022842"/>
    </source>
</evidence>
<dbReference type="EC" id="2.7.7.101" evidence="12"/>
<keyword evidence="6 13" id="KW-0479">Metal-binding</keyword>
<dbReference type="InterPro" id="IPR019475">
    <property type="entry name" value="DNA_primase_DnaB-bd"/>
</dbReference>
<evidence type="ECO:0000256" key="5">
    <source>
        <dbReference type="ARBA" id="ARBA00022705"/>
    </source>
</evidence>
<dbReference type="InterPro" id="IPR002694">
    <property type="entry name" value="Znf_CHC2"/>
</dbReference>
<dbReference type="PROSITE" id="PS50880">
    <property type="entry name" value="TOPRIM"/>
    <property type="match status" value="1"/>
</dbReference>
<evidence type="ECO:0000256" key="10">
    <source>
        <dbReference type="ARBA" id="ARBA00023125"/>
    </source>
</evidence>
<keyword evidence="11 12" id="KW-0804">Transcription</keyword>
<dbReference type="PIRSF" id="PIRSF002811">
    <property type="entry name" value="DnaG"/>
    <property type="match status" value="1"/>
</dbReference>
<dbReference type="Pfam" id="PF08275">
    <property type="entry name" value="DNAG_N"/>
    <property type="match status" value="1"/>
</dbReference>
<keyword evidence="3 12" id="KW-0808">Transferase</keyword>
<evidence type="ECO:0000259" key="15">
    <source>
        <dbReference type="PROSITE" id="PS50880"/>
    </source>
</evidence>
<dbReference type="PANTHER" id="PTHR30313">
    <property type="entry name" value="DNA PRIMASE"/>
    <property type="match status" value="1"/>
</dbReference>
<evidence type="ECO:0000256" key="2">
    <source>
        <dbReference type="ARBA" id="ARBA00022515"/>
    </source>
</evidence>
<keyword evidence="14" id="KW-0175">Coiled coil</keyword>
<keyword evidence="4 12" id="KW-0548">Nucleotidyltransferase</keyword>
<dbReference type="Proteomes" id="UP001190925">
    <property type="component" value="Unassembled WGS sequence"/>
</dbReference>
<keyword evidence="1 12" id="KW-0240">DNA-directed RNA polymerase</keyword>
<dbReference type="SUPFAM" id="SSF56731">
    <property type="entry name" value="DNA primase core"/>
    <property type="match status" value="1"/>
</dbReference>
<dbReference type="InterPro" id="IPR013264">
    <property type="entry name" value="DNAG_N"/>
</dbReference>
<dbReference type="Gene3D" id="3.40.1360.10">
    <property type="match status" value="1"/>
</dbReference>
<keyword evidence="8 13" id="KW-0862">Zinc</keyword>
<dbReference type="NCBIfam" id="TIGR01391">
    <property type="entry name" value="dnaG"/>
    <property type="match status" value="1"/>
</dbReference>
<gene>
    <name evidence="12 16" type="primary">dnaG</name>
    <name evidence="16" type="ORF">G6CMJM_00372</name>
</gene>
<comment type="caution">
    <text evidence="16">The sequence shown here is derived from an EMBL/GenBank/DDBJ whole genome shotgun (WGS) entry which is preliminary data.</text>
</comment>
<accession>A0ABY0FHX4</accession>
<dbReference type="SMART" id="SM00493">
    <property type="entry name" value="TOPRIM"/>
    <property type="match status" value="1"/>
</dbReference>
<evidence type="ECO:0000256" key="8">
    <source>
        <dbReference type="ARBA" id="ARBA00022833"/>
    </source>
</evidence>
<keyword evidence="2 12" id="KW-0639">Primosome</keyword>
<comment type="similarity">
    <text evidence="12 13">Belongs to the DnaG primase family.</text>
</comment>
<dbReference type="Pfam" id="PF10410">
    <property type="entry name" value="DnaB_bind"/>
    <property type="match status" value="1"/>
</dbReference>
<dbReference type="CDD" id="cd03364">
    <property type="entry name" value="TOPRIM_DnaG_primases"/>
    <property type="match status" value="1"/>
</dbReference>
<dbReference type="GO" id="GO:0016779">
    <property type="term" value="F:nucleotidyltransferase activity"/>
    <property type="evidence" value="ECO:0007669"/>
    <property type="project" value="UniProtKB-KW"/>
</dbReference>
<dbReference type="InterPro" id="IPR037068">
    <property type="entry name" value="DNA_primase_core_N_sf"/>
</dbReference>
<dbReference type="InterPro" id="IPR030846">
    <property type="entry name" value="DnaG_bac"/>
</dbReference>
<dbReference type="SUPFAM" id="SSF57783">
    <property type="entry name" value="Zinc beta-ribbon"/>
    <property type="match status" value="1"/>
</dbReference>
<evidence type="ECO:0000256" key="7">
    <source>
        <dbReference type="ARBA" id="ARBA00022771"/>
    </source>
</evidence>
<dbReference type="InterPro" id="IPR006171">
    <property type="entry name" value="TOPRIM_dom"/>
</dbReference>
<feature type="domain" description="Toprim" evidence="15">
    <location>
        <begin position="250"/>
        <end position="331"/>
    </location>
</feature>
<dbReference type="Pfam" id="PF13155">
    <property type="entry name" value="Toprim_2"/>
    <property type="match status" value="1"/>
</dbReference>
<sequence>MHDNATEEIRSRINIEDLASEYLDLKRAGRNFKALSPWTNERTPSLIISSDKQIWHDFSSGKGGDIFSFIMEVEGLTFRESLELLARKSGVELQQFDNKKAEYINKKKKIYYEILSLSSNFFQYCLSKDKEALQYAKNRGLTREIIQEFKIGYAPRHGKILVDFLIKRGFSLQDIKSAGLTNRFDGDIFRDRLTISLQDISGAPVGFTGRLIRDIQNAPKYLNTPQTLLYDKSSNVFGLFQAKSEIRKSGFIVVVEGNMDVISSHQAGVKNVVATAGTAITSKHLKTLSRFSGDIRLCFDSDDAGIKATERAISLAQETGIDLSIITLNQGEERVKDPDELIQKSAELWTKAINSPKPAIEWILDQYEKRLNIAEATGKKKFSTIALKLLGKINDPVEKEFYLKDIAKRIGISKESLLAKHKDDNSPTIIRKKKTKIQKVEPINDSFIYEDDLLALILADRNLIRYLKPIKPTYLHGEERQNILNAILNSDEDMLQKNDNYVKILLLKAEERLGVIKSSSQAEIERLVQKVKIENLQKQKQNLLSRLEDIEIENDDKEKTVILNQIIKLNKELNRGKK</sequence>
<dbReference type="Pfam" id="PF01807">
    <property type="entry name" value="Zn_ribbon_DnaG"/>
    <property type="match status" value="1"/>
</dbReference>
<evidence type="ECO:0000256" key="13">
    <source>
        <dbReference type="PIRNR" id="PIRNR002811"/>
    </source>
</evidence>
<dbReference type="SMART" id="SM00400">
    <property type="entry name" value="ZnF_CHCC"/>
    <property type="match status" value="1"/>
</dbReference>
<evidence type="ECO:0000256" key="11">
    <source>
        <dbReference type="ARBA" id="ARBA00023163"/>
    </source>
</evidence>
<evidence type="ECO:0000256" key="3">
    <source>
        <dbReference type="ARBA" id="ARBA00022679"/>
    </source>
</evidence>
<name>A0ABY0FHX4_9BACT</name>
<reference evidence="16 17" key="2">
    <citation type="journal article" date="2020" name="Cell Rep.">
        <title>Acquisition and Adaptation of Ultra-small Parasitic Reduced Genome Bacteria to Mammalian Hosts.</title>
        <authorList>
            <person name="McLean J.S."/>
            <person name="Bor B."/>
            <person name="Kerns K.A."/>
            <person name="Liu Q."/>
            <person name="To T.T."/>
            <person name="Solden L."/>
            <person name="Hendrickson E.L."/>
            <person name="Wrighton K."/>
            <person name="Shi W."/>
            <person name="He X."/>
        </authorList>
    </citation>
    <scope>NUCLEOTIDE SEQUENCE [LARGE SCALE GENOMIC DNA]</scope>
    <source>
        <strain evidence="16 17">TM7_CMJM_G6_1_HOT_870</strain>
    </source>
</reference>
<organism evidence="16 17">
    <name type="scientific">Candidatus Nanogingivalis gingivitcus</name>
    <dbReference type="NCBI Taxonomy" id="2171992"/>
    <lineage>
        <taxon>Bacteria</taxon>
        <taxon>Candidatus Saccharimonadota</taxon>
        <taxon>Candidatus Nanosyncoccalia</taxon>
        <taxon>Candidatus Nanogingivales</taxon>
        <taxon>Candidatus Nanogingivalaceae</taxon>
        <taxon>Candidatus Nanogingivalis</taxon>
    </lineage>
</organism>
<evidence type="ECO:0000256" key="14">
    <source>
        <dbReference type="SAM" id="Coils"/>
    </source>
</evidence>
<proteinExistence type="inferred from homology"/>
<evidence type="ECO:0000256" key="12">
    <source>
        <dbReference type="HAMAP-Rule" id="MF_00974"/>
    </source>
</evidence>
<feature type="coiled-coil region" evidence="14">
    <location>
        <begin position="533"/>
        <end position="560"/>
    </location>
</feature>
<evidence type="ECO:0000256" key="6">
    <source>
        <dbReference type="ARBA" id="ARBA00022723"/>
    </source>
</evidence>
<dbReference type="RefSeq" id="WP_129718780.1">
    <property type="nucleotide sequence ID" value="NZ_PRLK01000005.1"/>
</dbReference>
<evidence type="ECO:0000256" key="4">
    <source>
        <dbReference type="ARBA" id="ARBA00022695"/>
    </source>
</evidence>
<protein>
    <recommendedName>
        <fullName evidence="12 13">DNA primase</fullName>
        <ecNumber evidence="12">2.7.7.101</ecNumber>
    </recommendedName>
</protein>
<dbReference type="InterPro" id="IPR006295">
    <property type="entry name" value="DNA_primase_DnaG"/>
</dbReference>
<comment type="caution">
    <text evidence="12">Lacks conserved residue(s) required for the propagation of feature annotation.</text>
</comment>
<dbReference type="InterPro" id="IPR034151">
    <property type="entry name" value="TOPRIM_DnaG_bac"/>
</dbReference>
<dbReference type="InterPro" id="IPR036977">
    <property type="entry name" value="DNA_primase_Znf_CHC2"/>
</dbReference>
<comment type="cofactor">
    <cofactor evidence="13">
        <name>Zn(2+)</name>
        <dbReference type="ChEBI" id="CHEBI:29105"/>
    </cofactor>
    <text evidence="13">Binds 1 zinc ion per monomer.</text>
</comment>
<comment type="subunit">
    <text evidence="12">Monomer. Interacts with DnaB.</text>
</comment>
<dbReference type="Gene3D" id="3.90.580.10">
    <property type="entry name" value="Zinc finger, CHC2-type domain"/>
    <property type="match status" value="1"/>
</dbReference>
<comment type="function">
    <text evidence="12 13">RNA polymerase that catalyzes the synthesis of short RNA molecules used as primers for DNA polymerase during DNA replication.</text>
</comment>
<keyword evidence="7" id="KW-0863">Zinc-finger</keyword>
<dbReference type="HAMAP" id="MF_00974">
    <property type="entry name" value="DNA_primase_DnaG"/>
    <property type="match status" value="1"/>
</dbReference>
<dbReference type="Gene3D" id="3.90.980.10">
    <property type="entry name" value="DNA primase, catalytic core, N-terminal domain"/>
    <property type="match status" value="1"/>
</dbReference>
<dbReference type="InterPro" id="IPR050219">
    <property type="entry name" value="DnaG_primase"/>
</dbReference>
<keyword evidence="9" id="KW-0460">Magnesium</keyword>
<dbReference type="EMBL" id="PRLK01000005">
    <property type="protein sequence ID" value="RYC72570.1"/>
    <property type="molecule type" value="Genomic_DNA"/>
</dbReference>